<reference evidence="1 2" key="1">
    <citation type="submission" date="2016-04" db="EMBL/GenBank/DDBJ databases">
        <title>Complete genome sequence and analysis of deep-sea sediment isolate, Amycolatopsis sp. WP1.</title>
        <authorList>
            <person name="Wang H."/>
            <person name="Chen S."/>
            <person name="Wu Q."/>
        </authorList>
    </citation>
    <scope>NUCLEOTIDE SEQUENCE [LARGE SCALE GENOMIC DNA]</scope>
    <source>
        <strain evidence="1 2">WP1</strain>
    </source>
</reference>
<dbReference type="RefSeq" id="WP_113693621.1">
    <property type="nucleotide sequence ID" value="NZ_CP015163.1"/>
</dbReference>
<dbReference type="GO" id="GO:0005829">
    <property type="term" value="C:cytosol"/>
    <property type="evidence" value="ECO:0007669"/>
    <property type="project" value="TreeGrafter"/>
</dbReference>
<proteinExistence type="predicted"/>
<evidence type="ECO:0000313" key="1">
    <source>
        <dbReference type="EMBL" id="AXB44380.1"/>
    </source>
</evidence>
<evidence type="ECO:0000313" key="2">
    <source>
        <dbReference type="Proteomes" id="UP000250434"/>
    </source>
</evidence>
<keyword evidence="1" id="KW-0378">Hydrolase</keyword>
<sequence length="239" mass="25066">MVTTKPPNDSRPLIGLTTYLERTSFGVWETEAAVLHGGYVEAVTRAGGIPVLLPPIGFGHAELAAALDGLVLVGGADIEPSRYGQEAHPATVTRPGRDAFEFALLDRALADGVPVLGVCRGMEVLNVAFGGTLTQHLPDRIGTTDHQPAVATFGLTDVRLAEGSRAAAILGATTKCRCYHHQAVDELGAGLQAVGWAADGTIEAVEVPGRFVLGVQWHPEQDLDDFRLFAALVAEAGKG</sequence>
<dbReference type="SUPFAM" id="SSF52317">
    <property type="entry name" value="Class I glutamine amidotransferase-like"/>
    <property type="match status" value="1"/>
</dbReference>
<keyword evidence="2" id="KW-1185">Reference proteome</keyword>
<dbReference type="CDD" id="cd01745">
    <property type="entry name" value="GATase1_2"/>
    <property type="match status" value="1"/>
</dbReference>
<dbReference type="AlphaFoldDB" id="A0A344L8K6"/>
<protein>
    <submittedName>
        <fullName evidence="1">Gamma-glutamyl-gamma-aminobutyrate hydrolase</fullName>
    </submittedName>
</protein>
<dbReference type="Gene3D" id="3.40.50.880">
    <property type="match status" value="1"/>
</dbReference>
<dbReference type="EMBL" id="CP015163">
    <property type="protein sequence ID" value="AXB44380.1"/>
    <property type="molecule type" value="Genomic_DNA"/>
</dbReference>
<dbReference type="OrthoDB" id="9813383at2"/>
<dbReference type="Proteomes" id="UP000250434">
    <property type="component" value="Chromosome"/>
</dbReference>
<organism evidence="1 2">
    <name type="scientific">Amycolatopsis albispora</name>
    <dbReference type="NCBI Taxonomy" id="1804986"/>
    <lineage>
        <taxon>Bacteria</taxon>
        <taxon>Bacillati</taxon>
        <taxon>Actinomycetota</taxon>
        <taxon>Actinomycetes</taxon>
        <taxon>Pseudonocardiales</taxon>
        <taxon>Pseudonocardiaceae</taxon>
        <taxon>Amycolatopsis</taxon>
    </lineage>
</organism>
<dbReference type="PROSITE" id="PS51273">
    <property type="entry name" value="GATASE_TYPE_1"/>
    <property type="match status" value="1"/>
</dbReference>
<accession>A0A344L8K6</accession>
<dbReference type="GO" id="GO:0006598">
    <property type="term" value="P:polyamine catabolic process"/>
    <property type="evidence" value="ECO:0007669"/>
    <property type="project" value="TreeGrafter"/>
</dbReference>
<dbReference type="InterPro" id="IPR011697">
    <property type="entry name" value="Peptidase_C26"/>
</dbReference>
<name>A0A344L8K6_9PSEU</name>
<gene>
    <name evidence="1" type="ORF">A4R43_19175</name>
</gene>
<dbReference type="GO" id="GO:0033969">
    <property type="term" value="F:gamma-glutamyl-gamma-aminobutyrate hydrolase activity"/>
    <property type="evidence" value="ECO:0007669"/>
    <property type="project" value="TreeGrafter"/>
</dbReference>
<dbReference type="KEGG" id="aab:A4R43_19175"/>
<dbReference type="InterPro" id="IPR029062">
    <property type="entry name" value="Class_I_gatase-like"/>
</dbReference>
<dbReference type="PANTHER" id="PTHR43235:SF1">
    <property type="entry name" value="GLUTAMINE AMIDOTRANSFERASE PB2B2.05-RELATED"/>
    <property type="match status" value="1"/>
</dbReference>
<dbReference type="PANTHER" id="PTHR43235">
    <property type="entry name" value="GLUTAMINE AMIDOTRANSFERASE PB2B2.05-RELATED"/>
    <property type="match status" value="1"/>
</dbReference>
<dbReference type="InterPro" id="IPR044668">
    <property type="entry name" value="PuuD-like"/>
</dbReference>
<dbReference type="Pfam" id="PF07722">
    <property type="entry name" value="Peptidase_C26"/>
    <property type="match status" value="1"/>
</dbReference>